<protein>
    <recommendedName>
        <fullName evidence="3">SMODS and SLOG-associating 2TM effector domain-containing protein</fullName>
    </recommendedName>
</protein>
<proteinExistence type="predicted"/>
<keyword evidence="1" id="KW-0812">Transmembrane</keyword>
<evidence type="ECO:0008006" key="3">
    <source>
        <dbReference type="Google" id="ProtNLM"/>
    </source>
</evidence>
<sequence length="166" mass="19043">MTEKLIEALMDECERQFENCRDTAVSNIVWLKVLRWTNIAFTVAPIIFGALATWKLLADSTVWAAIFTLLATVLPPVFKAINLDGTIKDYEKHAGEFMNLRDRFRQAKLIGSQKSVAEFETEVQALMTRMEKARARVLAPPNWSFKKARKEIESGTYTHDHDLRQP</sequence>
<reference evidence="2" key="1">
    <citation type="submission" date="2024-08" db="EMBL/GenBank/DDBJ databases">
        <authorList>
            <person name="Chaddad Z."/>
            <person name="Lamrabet M."/>
            <person name="Bouhnik O."/>
            <person name="Alami S."/>
            <person name="Wipf D."/>
            <person name="Courty P.E."/>
            <person name="Missbah El Idrissi M."/>
        </authorList>
    </citation>
    <scope>NUCLEOTIDE SEQUENCE</scope>
    <source>
        <strain evidence="2">LLZ17</strain>
    </source>
</reference>
<dbReference type="EMBL" id="CP165734">
    <property type="protein sequence ID" value="XDV56627.1"/>
    <property type="molecule type" value="Genomic_DNA"/>
</dbReference>
<keyword evidence="1" id="KW-0472">Membrane</keyword>
<evidence type="ECO:0000256" key="1">
    <source>
        <dbReference type="SAM" id="Phobius"/>
    </source>
</evidence>
<accession>A0AB39XFT1</accession>
<organism evidence="2">
    <name type="scientific">Bradyrhizobium sp. LLZ17</name>
    <dbReference type="NCBI Taxonomy" id="3239388"/>
    <lineage>
        <taxon>Bacteria</taxon>
        <taxon>Pseudomonadati</taxon>
        <taxon>Pseudomonadota</taxon>
        <taxon>Alphaproteobacteria</taxon>
        <taxon>Hyphomicrobiales</taxon>
        <taxon>Nitrobacteraceae</taxon>
        <taxon>Bradyrhizobium</taxon>
    </lineage>
</organism>
<feature type="transmembrane region" description="Helical" evidence="1">
    <location>
        <begin position="60"/>
        <end position="78"/>
    </location>
</feature>
<evidence type="ECO:0000313" key="2">
    <source>
        <dbReference type="EMBL" id="XDV56627.1"/>
    </source>
</evidence>
<dbReference type="AlphaFoldDB" id="A0AB39XFT1"/>
<gene>
    <name evidence="2" type="ORF">AB8Z38_28905</name>
</gene>
<feature type="transmembrane region" description="Helical" evidence="1">
    <location>
        <begin position="36"/>
        <end position="54"/>
    </location>
</feature>
<keyword evidence="1" id="KW-1133">Transmembrane helix</keyword>
<name>A0AB39XFT1_9BRAD</name>
<dbReference type="RefSeq" id="WP_369721068.1">
    <property type="nucleotide sequence ID" value="NZ_CP165734.1"/>
</dbReference>